<dbReference type="Proteomes" id="UP000777438">
    <property type="component" value="Unassembled WGS sequence"/>
</dbReference>
<comment type="caution">
    <text evidence="2">The sequence shown here is derived from an EMBL/GenBank/DDBJ whole genome shotgun (WGS) entry which is preliminary data.</text>
</comment>
<evidence type="ECO:0000313" key="2">
    <source>
        <dbReference type="EMBL" id="KAH6900519.1"/>
    </source>
</evidence>
<keyword evidence="3" id="KW-1185">Reference proteome</keyword>
<name>A0A9P8WI86_9HYPO</name>
<feature type="signal peptide" evidence="1">
    <location>
        <begin position="1"/>
        <end position="17"/>
    </location>
</feature>
<evidence type="ECO:0000256" key="1">
    <source>
        <dbReference type="SAM" id="SignalP"/>
    </source>
</evidence>
<feature type="chain" id="PRO_5040313776" evidence="1">
    <location>
        <begin position="18"/>
        <end position="90"/>
    </location>
</feature>
<dbReference type="AlphaFoldDB" id="A0A9P8WI86"/>
<dbReference type="EMBL" id="JAGPYM010000001">
    <property type="protein sequence ID" value="KAH6900519.1"/>
    <property type="molecule type" value="Genomic_DNA"/>
</dbReference>
<evidence type="ECO:0000313" key="3">
    <source>
        <dbReference type="Proteomes" id="UP000777438"/>
    </source>
</evidence>
<keyword evidence="1" id="KW-0732">Signal</keyword>
<proteinExistence type="predicted"/>
<protein>
    <submittedName>
        <fullName evidence="2">Uncharacterized protein</fullName>
    </submittedName>
</protein>
<accession>A0A9P8WI86</accession>
<sequence>MCLNMVVVVCGLLSLTPQQFCTTKASFFVSSFSVEVVMDSGTRRDLGTNLPDKKKQATTDDCQSFSERLGLASGNSEKTVVDEVGVREQS</sequence>
<reference evidence="2 3" key="1">
    <citation type="journal article" date="2021" name="Nat. Commun.">
        <title>Genetic determinants of endophytism in the Arabidopsis root mycobiome.</title>
        <authorList>
            <person name="Mesny F."/>
            <person name="Miyauchi S."/>
            <person name="Thiergart T."/>
            <person name="Pickel B."/>
            <person name="Atanasova L."/>
            <person name="Karlsson M."/>
            <person name="Huettel B."/>
            <person name="Barry K.W."/>
            <person name="Haridas S."/>
            <person name="Chen C."/>
            <person name="Bauer D."/>
            <person name="Andreopoulos W."/>
            <person name="Pangilinan J."/>
            <person name="LaButti K."/>
            <person name="Riley R."/>
            <person name="Lipzen A."/>
            <person name="Clum A."/>
            <person name="Drula E."/>
            <person name="Henrissat B."/>
            <person name="Kohler A."/>
            <person name="Grigoriev I.V."/>
            <person name="Martin F.M."/>
            <person name="Hacquard S."/>
        </authorList>
    </citation>
    <scope>NUCLEOTIDE SEQUENCE [LARGE SCALE GENOMIC DNA]</scope>
    <source>
        <strain evidence="2 3">MPI-CAGE-CH-0241</strain>
    </source>
</reference>
<organism evidence="2 3">
    <name type="scientific">Thelonectria olida</name>
    <dbReference type="NCBI Taxonomy" id="1576542"/>
    <lineage>
        <taxon>Eukaryota</taxon>
        <taxon>Fungi</taxon>
        <taxon>Dikarya</taxon>
        <taxon>Ascomycota</taxon>
        <taxon>Pezizomycotina</taxon>
        <taxon>Sordariomycetes</taxon>
        <taxon>Hypocreomycetidae</taxon>
        <taxon>Hypocreales</taxon>
        <taxon>Nectriaceae</taxon>
        <taxon>Thelonectria</taxon>
    </lineage>
</organism>
<gene>
    <name evidence="2" type="ORF">B0T10DRAFT_470934</name>
</gene>